<proteinExistence type="inferred from homology"/>
<dbReference type="Pfam" id="PF01497">
    <property type="entry name" value="Peripla_BP_2"/>
    <property type="match status" value="1"/>
</dbReference>
<evidence type="ECO:0000259" key="2">
    <source>
        <dbReference type="PROSITE" id="PS50983"/>
    </source>
</evidence>
<name>A0A9J6NYG1_9CLOT</name>
<reference evidence="3" key="1">
    <citation type="journal article" date="2021" name="mSystems">
        <title>Bacteria and Archaea Synergistically Convert Glycine Betaine to Biogenic Methane in the Formosa Cold Seep of the South China Sea.</title>
        <authorList>
            <person name="Li L."/>
            <person name="Zhang W."/>
            <person name="Zhang S."/>
            <person name="Song L."/>
            <person name="Sun Q."/>
            <person name="Zhang H."/>
            <person name="Xiang H."/>
            <person name="Dong X."/>
        </authorList>
    </citation>
    <scope>NUCLEOTIDE SEQUENCE</scope>
    <source>
        <strain evidence="3">ZWT</strain>
    </source>
</reference>
<evidence type="ECO:0000256" key="1">
    <source>
        <dbReference type="ARBA" id="ARBA00008814"/>
    </source>
</evidence>
<dbReference type="Proteomes" id="UP001056429">
    <property type="component" value="Unassembled WGS sequence"/>
</dbReference>
<comment type="caution">
    <text evidence="3">The sequence shown here is derived from an EMBL/GenBank/DDBJ whole genome shotgun (WGS) entry which is preliminary data.</text>
</comment>
<dbReference type="InterPro" id="IPR002491">
    <property type="entry name" value="ABC_transptr_periplasmic_BD"/>
</dbReference>
<reference evidence="3" key="2">
    <citation type="submission" date="2021-04" db="EMBL/GenBank/DDBJ databases">
        <authorList>
            <person name="Dong X."/>
        </authorList>
    </citation>
    <scope>NUCLEOTIDE SEQUENCE</scope>
    <source>
        <strain evidence="3">ZWT</strain>
    </source>
</reference>
<comment type="similarity">
    <text evidence="1">Belongs to the bacterial solute-binding protein 8 family.</text>
</comment>
<dbReference type="Gene3D" id="3.40.50.1980">
    <property type="entry name" value="Nitrogenase molybdenum iron protein domain"/>
    <property type="match status" value="2"/>
</dbReference>
<dbReference type="PANTHER" id="PTHR30535:SF34">
    <property type="entry name" value="MOLYBDATE-BINDING PROTEIN MOLA"/>
    <property type="match status" value="1"/>
</dbReference>
<protein>
    <submittedName>
        <fullName evidence="3">ABC transporter substrate-binding protein</fullName>
    </submittedName>
</protein>
<dbReference type="EMBL" id="JAGSOJ010000001">
    <property type="protein sequence ID" value="MCM1989482.1"/>
    <property type="molecule type" value="Genomic_DNA"/>
</dbReference>
<dbReference type="RefSeq" id="WP_250858476.1">
    <property type="nucleotide sequence ID" value="NZ_JAGSOJ010000001.1"/>
</dbReference>
<dbReference type="PROSITE" id="PS51257">
    <property type="entry name" value="PROKAR_LIPOPROTEIN"/>
    <property type="match status" value="1"/>
</dbReference>
<sequence>MKFKKSYIIISLIILIILSGCSNTKIVDKSQSGPTKTIIDSIGREVCVPDEPKRVACLYTNTGHFITMLDHGDTIVAVSNGLKRDKLLHKIVPSIAEATLVKVSGDINIEALLNEKVDLIFIPKDMYENKEQINKLEKYNIPIVVTEFTSIKEHQENVRMLGEIFNNSEEAKRYIDFYNDMIEEVSTKIDQIPIEERIRIYHSINEATNTVAKNTLPAEWMAIAGGIDVSLEGELDKDGDKYYTSLEDILYYNPEMILCNEDGVDEYIRQGQAWQEIDAVKNNKVYLLPNGISRWGHTTSIETPLAIGWTAKKLYPTRLEELDIRKATLNFYKDLFEYDLSDEELNQLMSGKSMRLTKELK</sequence>
<dbReference type="PANTHER" id="PTHR30535">
    <property type="entry name" value="VITAMIN B12-BINDING PROTEIN"/>
    <property type="match status" value="1"/>
</dbReference>
<feature type="domain" description="Fe/B12 periplasmic-binding" evidence="2">
    <location>
        <begin position="54"/>
        <end position="318"/>
    </location>
</feature>
<organism evidence="3 4">
    <name type="scientific">Oceanirhabdus seepicola</name>
    <dbReference type="NCBI Taxonomy" id="2828781"/>
    <lineage>
        <taxon>Bacteria</taxon>
        <taxon>Bacillati</taxon>
        <taxon>Bacillota</taxon>
        <taxon>Clostridia</taxon>
        <taxon>Eubacteriales</taxon>
        <taxon>Clostridiaceae</taxon>
        <taxon>Oceanirhabdus</taxon>
    </lineage>
</organism>
<dbReference type="PROSITE" id="PS50983">
    <property type="entry name" value="FE_B12_PBP"/>
    <property type="match status" value="1"/>
</dbReference>
<keyword evidence="4" id="KW-1185">Reference proteome</keyword>
<evidence type="ECO:0000313" key="4">
    <source>
        <dbReference type="Proteomes" id="UP001056429"/>
    </source>
</evidence>
<dbReference type="Gene3D" id="1.20.58.2180">
    <property type="match status" value="1"/>
</dbReference>
<accession>A0A9J6NYG1</accession>
<dbReference type="InterPro" id="IPR050902">
    <property type="entry name" value="ABC_Transporter_SBP"/>
</dbReference>
<evidence type="ECO:0000313" key="3">
    <source>
        <dbReference type="EMBL" id="MCM1989482.1"/>
    </source>
</evidence>
<dbReference type="AlphaFoldDB" id="A0A9J6NYG1"/>
<gene>
    <name evidence="3" type="ORF">KDK92_06995</name>
</gene>
<dbReference type="SUPFAM" id="SSF53807">
    <property type="entry name" value="Helical backbone' metal receptor"/>
    <property type="match status" value="1"/>
</dbReference>